<evidence type="ECO:0000256" key="10">
    <source>
        <dbReference type="SAM" id="SignalP"/>
    </source>
</evidence>
<dbReference type="InterPro" id="IPR001967">
    <property type="entry name" value="Peptidase_S11_N"/>
</dbReference>
<organism evidence="12 13">
    <name type="scientific">Suilimivivens aceti</name>
    <dbReference type="NCBI Taxonomy" id="2981774"/>
    <lineage>
        <taxon>Bacteria</taxon>
        <taxon>Bacillati</taxon>
        <taxon>Bacillota</taxon>
        <taxon>Clostridia</taxon>
        <taxon>Lachnospirales</taxon>
        <taxon>Lachnospiraceae</taxon>
        <taxon>Suilimivivens</taxon>
    </lineage>
</organism>
<dbReference type="GO" id="GO:0004180">
    <property type="term" value="F:carboxypeptidase activity"/>
    <property type="evidence" value="ECO:0007669"/>
    <property type="project" value="UniProtKB-KW"/>
</dbReference>
<protein>
    <submittedName>
        <fullName evidence="12">D-alanyl-D-alanine carboxypeptidase</fullName>
    </submittedName>
</protein>
<evidence type="ECO:0000256" key="3">
    <source>
        <dbReference type="ARBA" id="ARBA00022801"/>
    </source>
</evidence>
<dbReference type="Pfam" id="PF00768">
    <property type="entry name" value="Peptidase_S11"/>
    <property type="match status" value="1"/>
</dbReference>
<gene>
    <name evidence="12" type="ORF">OCV77_07085</name>
</gene>
<keyword evidence="2 10" id="KW-0732">Signal</keyword>
<feature type="chain" id="PRO_5045645726" evidence="10">
    <location>
        <begin position="32"/>
        <end position="495"/>
    </location>
</feature>
<dbReference type="RefSeq" id="WP_262574279.1">
    <property type="nucleotide sequence ID" value="NZ_JAOQKJ010000005.1"/>
</dbReference>
<evidence type="ECO:0000256" key="5">
    <source>
        <dbReference type="ARBA" id="ARBA00022984"/>
    </source>
</evidence>
<keyword evidence="13" id="KW-1185">Reference proteome</keyword>
<keyword evidence="5" id="KW-0573">Peptidoglycan synthesis</keyword>
<evidence type="ECO:0000256" key="9">
    <source>
        <dbReference type="SAM" id="Phobius"/>
    </source>
</evidence>
<keyword evidence="9" id="KW-1133">Transmembrane helix</keyword>
<feature type="signal peptide" evidence="10">
    <location>
        <begin position="1"/>
        <end position="31"/>
    </location>
</feature>
<feature type="region of interest" description="Disordered" evidence="8">
    <location>
        <begin position="476"/>
        <end position="495"/>
    </location>
</feature>
<evidence type="ECO:0000256" key="8">
    <source>
        <dbReference type="SAM" id="MobiDB-lite"/>
    </source>
</evidence>
<keyword evidence="4" id="KW-0133">Cell shape</keyword>
<dbReference type="PRINTS" id="PR00725">
    <property type="entry name" value="DADACBPTASE1"/>
</dbReference>
<evidence type="ECO:0000256" key="6">
    <source>
        <dbReference type="ARBA" id="ARBA00023316"/>
    </source>
</evidence>
<evidence type="ECO:0000256" key="2">
    <source>
        <dbReference type="ARBA" id="ARBA00022729"/>
    </source>
</evidence>
<keyword evidence="9" id="KW-0812">Transmembrane</keyword>
<feature type="transmembrane region" description="Helical" evidence="9">
    <location>
        <begin position="436"/>
        <end position="458"/>
    </location>
</feature>
<evidence type="ECO:0000313" key="13">
    <source>
        <dbReference type="Proteomes" id="UP001652432"/>
    </source>
</evidence>
<keyword evidence="12" id="KW-0645">Protease</keyword>
<dbReference type="Gene3D" id="3.40.710.10">
    <property type="entry name" value="DD-peptidase/beta-lactamase superfamily"/>
    <property type="match status" value="1"/>
</dbReference>
<keyword evidence="3" id="KW-0378">Hydrolase</keyword>
<sequence>MRHNRIYQAGTFFLSAFLYVTAAMTPITALAAPADLNEAAAQQEERLTLPIQSNEIENWPEGPAVGAEGAIVLEANTGVVLYAKNIHEKLYPASTTKLLTCLIAARECSMDEIVTFSHDAVFGIQQGSSNIGIDEGQAMTMEECLYGILVASANEVAAAVAEHVAGSQEAFADMMNETARELGCQDSHFVNPHGLFDENHYTSAYDLAIIAKAFFQNELLSKIGNTPRHHFAATADQPDDFTVRNKHQLINGDTPYEGIKGGKTGYTDEARQTLVTCAEQNGLKLICVVMKEESPEQFNDTVRLFDYGFKNFTVTNVAENETRYNIDETEFFHTSYDIFGNSSPILSLNKDSYLILPKTVSFQELTSEISYDVSGENEVAAINYYYEDTYVGTASVDLAKATAYSSYDFDSAPITPAKTEPVTSGMDNTIFINIKIVLLVIIILAALTILVFVIRDLLINYSFSGSSRSVSRKKYWTRKKHGRNRRSSGSRDIHF</sequence>
<dbReference type="PANTHER" id="PTHR21581">
    <property type="entry name" value="D-ALANYL-D-ALANINE CARBOXYPEPTIDASE"/>
    <property type="match status" value="1"/>
</dbReference>
<reference evidence="12 13" key="1">
    <citation type="journal article" date="2021" name="ISME Commun">
        <title>Automated analysis of genomic sequences facilitates high-throughput and comprehensive description of bacteria.</title>
        <authorList>
            <person name="Hitch T.C.A."/>
        </authorList>
    </citation>
    <scope>NUCLEOTIDE SEQUENCE [LARGE SCALE GENOMIC DNA]</scope>
    <source>
        <strain evidence="12 13">Sanger_18</strain>
    </source>
</reference>
<dbReference type="InterPro" id="IPR012338">
    <property type="entry name" value="Beta-lactam/transpept-like"/>
</dbReference>
<evidence type="ECO:0000256" key="1">
    <source>
        <dbReference type="ARBA" id="ARBA00007164"/>
    </source>
</evidence>
<keyword evidence="6" id="KW-0961">Cell wall biogenesis/degradation</keyword>
<evidence type="ECO:0000313" key="12">
    <source>
        <dbReference type="EMBL" id="MCU6744259.1"/>
    </source>
</evidence>
<dbReference type="Proteomes" id="UP001652432">
    <property type="component" value="Unassembled WGS sequence"/>
</dbReference>
<keyword evidence="12" id="KW-0121">Carboxypeptidase</keyword>
<evidence type="ECO:0000259" key="11">
    <source>
        <dbReference type="Pfam" id="PF00768"/>
    </source>
</evidence>
<keyword evidence="9" id="KW-0472">Membrane</keyword>
<comment type="caution">
    <text evidence="12">The sequence shown here is derived from an EMBL/GenBank/DDBJ whole genome shotgun (WGS) entry which is preliminary data.</text>
</comment>
<evidence type="ECO:0000256" key="4">
    <source>
        <dbReference type="ARBA" id="ARBA00022960"/>
    </source>
</evidence>
<proteinExistence type="inferred from homology"/>
<name>A0ABT2T1X7_9FIRM</name>
<feature type="compositionally biased region" description="Basic residues" evidence="8">
    <location>
        <begin position="476"/>
        <end position="488"/>
    </location>
</feature>
<dbReference type="SUPFAM" id="SSF56601">
    <property type="entry name" value="beta-lactamase/transpeptidase-like"/>
    <property type="match status" value="1"/>
</dbReference>
<dbReference type="InterPro" id="IPR018044">
    <property type="entry name" value="Peptidase_S11"/>
</dbReference>
<comment type="similarity">
    <text evidence="1 7">Belongs to the peptidase S11 family.</text>
</comment>
<dbReference type="EMBL" id="JAOQKJ010000005">
    <property type="protein sequence ID" value="MCU6744259.1"/>
    <property type="molecule type" value="Genomic_DNA"/>
</dbReference>
<feature type="domain" description="Peptidase S11 D-alanyl-D-alanine carboxypeptidase A N-terminal" evidence="11">
    <location>
        <begin position="61"/>
        <end position="292"/>
    </location>
</feature>
<evidence type="ECO:0000256" key="7">
    <source>
        <dbReference type="RuleBase" id="RU004016"/>
    </source>
</evidence>
<accession>A0ABT2T1X7</accession>
<dbReference type="PANTHER" id="PTHR21581:SF6">
    <property type="entry name" value="TRAFFICKING PROTEIN PARTICLE COMPLEX SUBUNIT 12"/>
    <property type="match status" value="1"/>
</dbReference>